<evidence type="ECO:0000256" key="1">
    <source>
        <dbReference type="SAM" id="Phobius"/>
    </source>
</evidence>
<evidence type="ECO:0000313" key="3">
    <source>
        <dbReference type="Proteomes" id="UP000184485"/>
    </source>
</evidence>
<feature type="transmembrane region" description="Helical" evidence="1">
    <location>
        <begin position="41"/>
        <end position="59"/>
    </location>
</feature>
<evidence type="ECO:0008006" key="4">
    <source>
        <dbReference type="Google" id="ProtNLM"/>
    </source>
</evidence>
<dbReference type="AlphaFoldDB" id="A0A1M5A2Y5"/>
<dbReference type="Pfam" id="PF09838">
    <property type="entry name" value="DUF2065"/>
    <property type="match status" value="1"/>
</dbReference>
<keyword evidence="1" id="KW-0812">Transmembrane</keyword>
<gene>
    <name evidence="2" type="ORF">SAMN02745157_1998</name>
</gene>
<sequence>MNDIVAAFGLVLVIEGLLYAAAPMVAKAMMKQGLAVPDGQLRAMGLFVLAAGVGVVWLARF</sequence>
<dbReference type="EMBL" id="FQUP01000001">
    <property type="protein sequence ID" value="SHF24638.1"/>
    <property type="molecule type" value="Genomic_DNA"/>
</dbReference>
<keyword evidence="3" id="KW-1185">Reference proteome</keyword>
<dbReference type="Proteomes" id="UP000184485">
    <property type="component" value="Unassembled WGS sequence"/>
</dbReference>
<feature type="transmembrane region" description="Helical" evidence="1">
    <location>
        <begin position="6"/>
        <end position="29"/>
    </location>
</feature>
<reference evidence="2 3" key="1">
    <citation type="submission" date="2016-11" db="EMBL/GenBank/DDBJ databases">
        <authorList>
            <person name="Jaros S."/>
            <person name="Januszkiewicz K."/>
            <person name="Wedrychowicz H."/>
        </authorList>
    </citation>
    <scope>NUCLEOTIDE SEQUENCE [LARGE SCALE GENOMIC DNA]</scope>
    <source>
        <strain evidence="2 3">DSM 19436</strain>
    </source>
</reference>
<keyword evidence="1" id="KW-0472">Membrane</keyword>
<evidence type="ECO:0000313" key="2">
    <source>
        <dbReference type="EMBL" id="SHF24638.1"/>
    </source>
</evidence>
<name>A0A1M5A2Y5_9HYPH</name>
<dbReference type="RefSeq" id="WP_073052478.1">
    <property type="nucleotide sequence ID" value="NZ_FQUP01000001.1"/>
</dbReference>
<dbReference type="STRING" id="1122133.SAMN02745157_1998"/>
<proteinExistence type="predicted"/>
<dbReference type="PANTHER" id="PTHR38602">
    <property type="entry name" value="INNER MEMBRANE PROTEIN-RELATED"/>
    <property type="match status" value="1"/>
</dbReference>
<protein>
    <recommendedName>
        <fullName evidence="4">DUF2065 domain-containing protein</fullName>
    </recommendedName>
</protein>
<dbReference type="PANTHER" id="PTHR38602:SF1">
    <property type="entry name" value="INNER MEMBRANE PROTEIN"/>
    <property type="match status" value="1"/>
</dbReference>
<accession>A0A1M5A2Y5</accession>
<organism evidence="2 3">
    <name type="scientific">Kaistia soli DSM 19436</name>
    <dbReference type="NCBI Taxonomy" id="1122133"/>
    <lineage>
        <taxon>Bacteria</taxon>
        <taxon>Pseudomonadati</taxon>
        <taxon>Pseudomonadota</taxon>
        <taxon>Alphaproteobacteria</taxon>
        <taxon>Hyphomicrobiales</taxon>
        <taxon>Kaistiaceae</taxon>
        <taxon>Kaistia</taxon>
    </lineage>
</organism>
<dbReference type="InterPro" id="IPR019201">
    <property type="entry name" value="DUF2065"/>
</dbReference>
<keyword evidence="1" id="KW-1133">Transmembrane helix</keyword>